<proteinExistence type="predicted"/>
<accession>A0A4Y2BXC9</accession>
<evidence type="ECO:0000313" key="2">
    <source>
        <dbReference type="EMBL" id="GBL96718.1"/>
    </source>
</evidence>
<sequence>MKETDLLVQGSQATSPESIQKTRKSNDEKKEAGSHAHRTQKPDSSEKGASKADAPANVTNGPGSPTVIVASNRGNTKAPNASARV</sequence>
<feature type="region of interest" description="Disordered" evidence="1">
    <location>
        <begin position="1"/>
        <end position="85"/>
    </location>
</feature>
<keyword evidence="3" id="KW-1185">Reference proteome</keyword>
<gene>
    <name evidence="2" type="ORF">AVEN_111854_1</name>
</gene>
<dbReference type="EMBL" id="BGPR01000123">
    <property type="protein sequence ID" value="GBL96718.1"/>
    <property type="molecule type" value="Genomic_DNA"/>
</dbReference>
<feature type="compositionally biased region" description="Basic and acidic residues" evidence="1">
    <location>
        <begin position="24"/>
        <end position="50"/>
    </location>
</feature>
<evidence type="ECO:0000256" key="1">
    <source>
        <dbReference type="SAM" id="MobiDB-lite"/>
    </source>
</evidence>
<dbReference type="OrthoDB" id="6610549at2759"/>
<evidence type="ECO:0000313" key="3">
    <source>
        <dbReference type="Proteomes" id="UP000499080"/>
    </source>
</evidence>
<comment type="caution">
    <text evidence="2">The sequence shown here is derived from an EMBL/GenBank/DDBJ whole genome shotgun (WGS) entry which is preliminary data.</text>
</comment>
<organism evidence="2 3">
    <name type="scientific">Araneus ventricosus</name>
    <name type="common">Orbweaver spider</name>
    <name type="synonym">Epeira ventricosa</name>
    <dbReference type="NCBI Taxonomy" id="182803"/>
    <lineage>
        <taxon>Eukaryota</taxon>
        <taxon>Metazoa</taxon>
        <taxon>Ecdysozoa</taxon>
        <taxon>Arthropoda</taxon>
        <taxon>Chelicerata</taxon>
        <taxon>Arachnida</taxon>
        <taxon>Araneae</taxon>
        <taxon>Araneomorphae</taxon>
        <taxon>Entelegynae</taxon>
        <taxon>Araneoidea</taxon>
        <taxon>Araneidae</taxon>
        <taxon>Araneus</taxon>
    </lineage>
</organism>
<dbReference type="Proteomes" id="UP000499080">
    <property type="component" value="Unassembled WGS sequence"/>
</dbReference>
<protein>
    <submittedName>
        <fullName evidence="2">Uncharacterized protein</fullName>
    </submittedName>
</protein>
<reference evidence="2 3" key="1">
    <citation type="journal article" date="2019" name="Sci. Rep.">
        <title>Orb-weaving spider Araneus ventricosus genome elucidates the spidroin gene catalogue.</title>
        <authorList>
            <person name="Kono N."/>
            <person name="Nakamura H."/>
            <person name="Ohtoshi R."/>
            <person name="Moran D.A.P."/>
            <person name="Shinohara A."/>
            <person name="Yoshida Y."/>
            <person name="Fujiwara M."/>
            <person name="Mori M."/>
            <person name="Tomita M."/>
            <person name="Arakawa K."/>
        </authorList>
    </citation>
    <scope>NUCLEOTIDE SEQUENCE [LARGE SCALE GENOMIC DNA]</scope>
</reference>
<dbReference type="AlphaFoldDB" id="A0A4Y2BXC9"/>
<name>A0A4Y2BXC9_ARAVE</name>
<feature type="compositionally biased region" description="Polar residues" evidence="1">
    <location>
        <begin position="9"/>
        <end position="19"/>
    </location>
</feature>